<dbReference type="InterPro" id="IPR003661">
    <property type="entry name" value="HisK_dim/P_dom"/>
</dbReference>
<keyword evidence="10" id="KW-1185">Reference proteome</keyword>
<dbReference type="Gene3D" id="1.10.287.130">
    <property type="match status" value="1"/>
</dbReference>
<evidence type="ECO:0000259" key="8">
    <source>
        <dbReference type="PROSITE" id="PS50109"/>
    </source>
</evidence>
<proteinExistence type="predicted"/>
<keyword evidence="4" id="KW-0808">Transferase</keyword>
<evidence type="ECO:0000313" key="10">
    <source>
        <dbReference type="Proteomes" id="UP001560685"/>
    </source>
</evidence>
<dbReference type="InterPro" id="IPR004358">
    <property type="entry name" value="Sig_transdc_His_kin-like_C"/>
</dbReference>
<dbReference type="CDD" id="cd00082">
    <property type="entry name" value="HisKA"/>
    <property type="match status" value="1"/>
</dbReference>
<dbReference type="PANTHER" id="PTHR43711:SF1">
    <property type="entry name" value="HISTIDINE KINASE 1"/>
    <property type="match status" value="1"/>
</dbReference>
<dbReference type="PROSITE" id="PS50109">
    <property type="entry name" value="HIS_KIN"/>
    <property type="match status" value="1"/>
</dbReference>
<evidence type="ECO:0000256" key="7">
    <source>
        <dbReference type="SAM" id="MobiDB-lite"/>
    </source>
</evidence>
<dbReference type="Proteomes" id="UP001560685">
    <property type="component" value="Unassembled WGS sequence"/>
</dbReference>
<dbReference type="EMBL" id="JBEHZE010000001">
    <property type="protein sequence ID" value="MEX6633858.1"/>
    <property type="molecule type" value="Genomic_DNA"/>
</dbReference>
<evidence type="ECO:0000256" key="1">
    <source>
        <dbReference type="ARBA" id="ARBA00000085"/>
    </source>
</evidence>
<dbReference type="Pfam" id="PF02518">
    <property type="entry name" value="HATPase_c"/>
    <property type="match status" value="1"/>
</dbReference>
<evidence type="ECO:0000256" key="6">
    <source>
        <dbReference type="ARBA" id="ARBA00023012"/>
    </source>
</evidence>
<dbReference type="InterPro" id="IPR050736">
    <property type="entry name" value="Sensor_HK_Regulatory"/>
</dbReference>
<evidence type="ECO:0000313" key="9">
    <source>
        <dbReference type="EMBL" id="MEX6633858.1"/>
    </source>
</evidence>
<name>A0ABV3Z5M9_9PROT</name>
<dbReference type="PRINTS" id="PR00344">
    <property type="entry name" value="BCTRLSENSOR"/>
</dbReference>
<dbReference type="InterPro" id="IPR036097">
    <property type="entry name" value="HisK_dim/P_sf"/>
</dbReference>
<protein>
    <recommendedName>
        <fullName evidence="2">histidine kinase</fullName>
        <ecNumber evidence="2">2.7.13.3</ecNumber>
    </recommendedName>
</protein>
<comment type="catalytic activity">
    <reaction evidence="1">
        <text>ATP + protein L-histidine = ADP + protein N-phospho-L-histidine.</text>
        <dbReference type="EC" id="2.7.13.3"/>
    </reaction>
</comment>
<dbReference type="InterPro" id="IPR036890">
    <property type="entry name" value="HATPase_C_sf"/>
</dbReference>
<reference evidence="9 10" key="1">
    <citation type="submission" date="2024-05" db="EMBL/GenBank/DDBJ databases">
        <title>Three bacterial strains, DH-69, EH-24, and ECK-19 isolated from coastal sediments.</title>
        <authorList>
            <person name="Ye Y.-Q."/>
            <person name="Du Z.-J."/>
        </authorList>
    </citation>
    <scope>NUCLEOTIDE SEQUENCE [LARGE SCALE GENOMIC DNA]</scope>
    <source>
        <strain evidence="9 10">ECK-19</strain>
    </source>
</reference>
<feature type="domain" description="Histidine kinase" evidence="8">
    <location>
        <begin position="55"/>
        <end position="276"/>
    </location>
</feature>
<gene>
    <name evidence="9" type="ORF">ABFZ84_09895</name>
</gene>
<evidence type="ECO:0000256" key="5">
    <source>
        <dbReference type="ARBA" id="ARBA00022777"/>
    </source>
</evidence>
<dbReference type="SUPFAM" id="SSF55874">
    <property type="entry name" value="ATPase domain of HSP90 chaperone/DNA topoisomerase II/histidine kinase"/>
    <property type="match status" value="1"/>
</dbReference>
<dbReference type="SMART" id="SM00387">
    <property type="entry name" value="HATPase_c"/>
    <property type="match status" value="1"/>
</dbReference>
<comment type="caution">
    <text evidence="9">The sequence shown here is derived from an EMBL/GenBank/DDBJ whole genome shotgun (WGS) entry which is preliminary data.</text>
</comment>
<keyword evidence="5 9" id="KW-0418">Kinase</keyword>
<organism evidence="9 10">
    <name type="scientific">Hyphococcus lacteus</name>
    <dbReference type="NCBI Taxonomy" id="3143536"/>
    <lineage>
        <taxon>Bacteria</taxon>
        <taxon>Pseudomonadati</taxon>
        <taxon>Pseudomonadota</taxon>
        <taxon>Alphaproteobacteria</taxon>
        <taxon>Parvularculales</taxon>
        <taxon>Parvularculaceae</taxon>
        <taxon>Hyphococcus</taxon>
    </lineage>
</organism>
<keyword evidence="3" id="KW-0597">Phosphoprotein</keyword>
<dbReference type="PANTHER" id="PTHR43711">
    <property type="entry name" value="TWO-COMPONENT HISTIDINE KINASE"/>
    <property type="match status" value="1"/>
</dbReference>
<evidence type="ECO:0000256" key="2">
    <source>
        <dbReference type="ARBA" id="ARBA00012438"/>
    </source>
</evidence>
<dbReference type="SMART" id="SM00388">
    <property type="entry name" value="HisKA"/>
    <property type="match status" value="1"/>
</dbReference>
<keyword evidence="6" id="KW-0902">Two-component regulatory system</keyword>
<dbReference type="EC" id="2.7.13.3" evidence="2"/>
<evidence type="ECO:0000256" key="3">
    <source>
        <dbReference type="ARBA" id="ARBA00022553"/>
    </source>
</evidence>
<dbReference type="GO" id="GO:0016301">
    <property type="term" value="F:kinase activity"/>
    <property type="evidence" value="ECO:0007669"/>
    <property type="project" value="UniProtKB-KW"/>
</dbReference>
<evidence type="ECO:0000256" key="4">
    <source>
        <dbReference type="ARBA" id="ARBA00022679"/>
    </source>
</evidence>
<accession>A0ABV3Z5M9</accession>
<dbReference type="InterPro" id="IPR003594">
    <property type="entry name" value="HATPase_dom"/>
</dbReference>
<dbReference type="SUPFAM" id="SSF47384">
    <property type="entry name" value="Homodimeric domain of signal transducing histidine kinase"/>
    <property type="match status" value="1"/>
</dbReference>
<sequence length="298" mass="32807">MRTLKPFTQSQGMMLADYNARMTETLVRRRAEIAIRAARVEADLAIKARSEFLANMNHELRTPLNAIIGFATMLRDSEEYGIGPEQRTNYSEYILQSADLLLGHINTVLEVASLESGQVEVHDGPIDAGEVLTEAMERAKIRADAAEVEIVRRDTVSELCGWGDVARFAQATDHLLHTAIKLSDKGGKVHVKVSRIQNDWVEIVVRDEGDGLSASELEEALDAFSHANRGLDRSFLGPGVGYAVAKTFIELQGGRFSIESRKGQGTLARISLPPVKEERAPSPQQAENFTAEKKHDAA</sequence>
<feature type="region of interest" description="Disordered" evidence="7">
    <location>
        <begin position="268"/>
        <end position="298"/>
    </location>
</feature>
<dbReference type="Pfam" id="PF00512">
    <property type="entry name" value="HisKA"/>
    <property type="match status" value="1"/>
</dbReference>
<dbReference type="InterPro" id="IPR005467">
    <property type="entry name" value="His_kinase_dom"/>
</dbReference>
<dbReference type="Gene3D" id="3.30.565.10">
    <property type="entry name" value="Histidine kinase-like ATPase, C-terminal domain"/>
    <property type="match status" value="1"/>
</dbReference>
<dbReference type="RefSeq" id="WP_369313858.1">
    <property type="nucleotide sequence ID" value="NZ_JBEHZE010000001.1"/>
</dbReference>